<feature type="region of interest" description="Disordered" evidence="2">
    <location>
        <begin position="292"/>
        <end position="349"/>
    </location>
</feature>
<accession>A0A9P4HRI6</accession>
<protein>
    <submittedName>
        <fullName evidence="3">Uncharacterized protein</fullName>
    </submittedName>
</protein>
<dbReference type="AlphaFoldDB" id="A0A9P4HRI6"/>
<evidence type="ECO:0000256" key="2">
    <source>
        <dbReference type="SAM" id="MobiDB-lite"/>
    </source>
</evidence>
<feature type="compositionally biased region" description="Polar residues" evidence="2">
    <location>
        <begin position="238"/>
        <end position="248"/>
    </location>
</feature>
<feature type="compositionally biased region" description="Basic and acidic residues" evidence="2">
    <location>
        <begin position="1"/>
        <end position="13"/>
    </location>
</feature>
<gene>
    <name evidence="3" type="ORF">K490DRAFT_74239</name>
</gene>
<feature type="compositionally biased region" description="Pro residues" evidence="2">
    <location>
        <begin position="20"/>
        <end position="34"/>
    </location>
</feature>
<organism evidence="3 4">
    <name type="scientific">Saccharata proteae CBS 121410</name>
    <dbReference type="NCBI Taxonomy" id="1314787"/>
    <lineage>
        <taxon>Eukaryota</taxon>
        <taxon>Fungi</taxon>
        <taxon>Dikarya</taxon>
        <taxon>Ascomycota</taxon>
        <taxon>Pezizomycotina</taxon>
        <taxon>Dothideomycetes</taxon>
        <taxon>Dothideomycetes incertae sedis</taxon>
        <taxon>Botryosphaeriales</taxon>
        <taxon>Saccharataceae</taxon>
        <taxon>Saccharata</taxon>
    </lineage>
</organism>
<feature type="region of interest" description="Disordered" evidence="2">
    <location>
        <begin position="1"/>
        <end position="67"/>
    </location>
</feature>
<name>A0A9P4HRI6_9PEZI</name>
<comment type="caution">
    <text evidence="3">The sequence shown here is derived from an EMBL/GenBank/DDBJ whole genome shotgun (WGS) entry which is preliminary data.</text>
</comment>
<dbReference type="OrthoDB" id="5404651at2759"/>
<feature type="region of interest" description="Disordered" evidence="2">
    <location>
        <begin position="369"/>
        <end position="402"/>
    </location>
</feature>
<feature type="compositionally biased region" description="Basic and acidic residues" evidence="2">
    <location>
        <begin position="372"/>
        <end position="381"/>
    </location>
</feature>
<evidence type="ECO:0000256" key="1">
    <source>
        <dbReference type="SAM" id="Coils"/>
    </source>
</evidence>
<keyword evidence="4" id="KW-1185">Reference proteome</keyword>
<reference evidence="3" key="1">
    <citation type="journal article" date="2020" name="Stud. Mycol.">
        <title>101 Dothideomycetes genomes: a test case for predicting lifestyles and emergence of pathogens.</title>
        <authorList>
            <person name="Haridas S."/>
            <person name="Albert R."/>
            <person name="Binder M."/>
            <person name="Bloem J."/>
            <person name="Labutti K."/>
            <person name="Salamov A."/>
            <person name="Andreopoulos B."/>
            <person name="Baker S."/>
            <person name="Barry K."/>
            <person name="Bills G."/>
            <person name="Bluhm B."/>
            <person name="Cannon C."/>
            <person name="Castanera R."/>
            <person name="Culley D."/>
            <person name="Daum C."/>
            <person name="Ezra D."/>
            <person name="Gonzalez J."/>
            <person name="Henrissat B."/>
            <person name="Kuo A."/>
            <person name="Liang C."/>
            <person name="Lipzen A."/>
            <person name="Lutzoni F."/>
            <person name="Magnuson J."/>
            <person name="Mondo S."/>
            <person name="Nolan M."/>
            <person name="Ohm R."/>
            <person name="Pangilinan J."/>
            <person name="Park H.-J."/>
            <person name="Ramirez L."/>
            <person name="Alfaro M."/>
            <person name="Sun H."/>
            <person name="Tritt A."/>
            <person name="Yoshinaga Y."/>
            <person name="Zwiers L.-H."/>
            <person name="Turgeon B."/>
            <person name="Goodwin S."/>
            <person name="Spatafora J."/>
            <person name="Crous P."/>
            <person name="Grigoriev I."/>
        </authorList>
    </citation>
    <scope>NUCLEOTIDE SEQUENCE</scope>
    <source>
        <strain evidence="3">CBS 121410</strain>
    </source>
</reference>
<proteinExistence type="predicted"/>
<feature type="region of interest" description="Disordered" evidence="2">
    <location>
        <begin position="238"/>
        <end position="275"/>
    </location>
</feature>
<feature type="compositionally biased region" description="Gly residues" evidence="2">
    <location>
        <begin position="491"/>
        <end position="502"/>
    </location>
</feature>
<dbReference type="EMBL" id="ML978723">
    <property type="protein sequence ID" value="KAF2086634.1"/>
    <property type="molecule type" value="Genomic_DNA"/>
</dbReference>
<feature type="coiled-coil region" evidence="1">
    <location>
        <begin position="166"/>
        <end position="193"/>
    </location>
</feature>
<dbReference type="Proteomes" id="UP000799776">
    <property type="component" value="Unassembled WGS sequence"/>
</dbReference>
<feature type="compositionally biased region" description="Basic and acidic residues" evidence="2">
    <location>
        <begin position="464"/>
        <end position="473"/>
    </location>
</feature>
<sequence length="502" mass="53869">MDTRPSPAEDSKLPSKYASPAPPSSSMTPPPSSQVPPVALNRSSVRTPTPPTPQLSSPPPTQRSGSISFTNEQVSNASTDELRGMVGELLGALREARTSAAHHKLQYNLLSLDSSEVANRMEVELTMAQREVEVLQQAEERRRSNITSPTDSVHEPSLSAENAALLNEMSRHCQMLQSENEELRNMLGQARRSVEKRDGQIASLLEDNERLRGRIRKNREHMNALGLLDGTYYPDISSPRSVMGSSTPRYPITPSRGARNRGHTTGSPHSTRTQNQQPFEALLIADEMLRQGPTATAPSTPTRAGPTSGGRGHFSHARNTHSLSSIASPHQRGPRPPMTVPHTPPTFAAATSAPIPHSAPAAHKVRILRPVLRRERSHESTDSTITASSVEAEAIPDAGAGSFDSAKDVEIAESSASQMAGELLRRSGEQRVPPTFETGASAADRGSSKQSKLFGRVTKPGLKRGADLHEKRSISATLAEEAGSPPKRGRVGLGIGGLDGSH</sequence>
<evidence type="ECO:0000313" key="3">
    <source>
        <dbReference type="EMBL" id="KAF2086634.1"/>
    </source>
</evidence>
<feature type="compositionally biased region" description="Pro residues" evidence="2">
    <location>
        <begin position="48"/>
        <end position="61"/>
    </location>
</feature>
<feature type="region of interest" description="Disordered" evidence="2">
    <location>
        <begin position="417"/>
        <end position="502"/>
    </location>
</feature>
<feature type="compositionally biased region" description="Pro residues" evidence="2">
    <location>
        <begin position="334"/>
        <end position="344"/>
    </location>
</feature>
<keyword evidence="1" id="KW-0175">Coiled coil</keyword>
<feature type="compositionally biased region" description="Polar residues" evidence="2">
    <location>
        <begin position="263"/>
        <end position="275"/>
    </location>
</feature>
<evidence type="ECO:0000313" key="4">
    <source>
        <dbReference type="Proteomes" id="UP000799776"/>
    </source>
</evidence>
<feature type="compositionally biased region" description="Low complexity" evidence="2">
    <location>
        <begin position="292"/>
        <end position="306"/>
    </location>
</feature>